<dbReference type="SUPFAM" id="SSF54001">
    <property type="entry name" value="Cysteine proteinases"/>
    <property type="match status" value="1"/>
</dbReference>
<protein>
    <submittedName>
        <fullName evidence="2">Transglutaminase domain protein</fullName>
    </submittedName>
</protein>
<dbReference type="Pfam" id="PF01841">
    <property type="entry name" value="Transglut_core"/>
    <property type="match status" value="1"/>
</dbReference>
<evidence type="ECO:0000313" key="3">
    <source>
        <dbReference type="Proteomes" id="UP000005496"/>
    </source>
</evidence>
<dbReference type="EMBL" id="ACJN02000001">
    <property type="protein sequence ID" value="EFI35824.1"/>
    <property type="molecule type" value="Genomic_DNA"/>
</dbReference>
<dbReference type="OrthoDB" id="9804872at2"/>
<evidence type="ECO:0000313" key="2">
    <source>
        <dbReference type="EMBL" id="EFI35824.1"/>
    </source>
</evidence>
<dbReference type="SMART" id="SM00460">
    <property type="entry name" value="TGc"/>
    <property type="match status" value="1"/>
</dbReference>
<dbReference type="Pfam" id="PF08379">
    <property type="entry name" value="Bact_transglu_N"/>
    <property type="match status" value="1"/>
</dbReference>
<feature type="domain" description="Transglutaminase-like" evidence="1">
    <location>
        <begin position="173"/>
        <end position="237"/>
    </location>
</feature>
<comment type="caution">
    <text evidence="2">The sequence shown here is derived from an EMBL/GenBank/DDBJ whole genome shotgun (WGS) entry which is preliminary data.</text>
</comment>
<dbReference type="InterPro" id="IPR038765">
    <property type="entry name" value="Papain-like_cys_pep_sf"/>
</dbReference>
<dbReference type="AlphaFoldDB" id="D6SMB3"/>
<name>D6SMB3_9BACT</name>
<dbReference type="InterPro" id="IPR013589">
    <property type="entry name" value="Bac_transglu_N"/>
</dbReference>
<gene>
    <name evidence="2" type="ORF">Dthio_PD3260</name>
</gene>
<accession>D6SMB3</accession>
<dbReference type="PANTHER" id="PTHR33490:SF1">
    <property type="entry name" value="SLL1233 PROTEIN"/>
    <property type="match status" value="1"/>
</dbReference>
<dbReference type="eggNOG" id="COG1305">
    <property type="taxonomic scope" value="Bacteria"/>
</dbReference>
<dbReference type="Gene3D" id="3.10.620.30">
    <property type="match status" value="1"/>
</dbReference>
<sequence length="283" mass="32258">MIYSITNTTVYHFNRGVFFEPHYLRLYPRNDPGQKVLKHSISIDPLPTGYSTGLDVWGNSFVLAWFEGFHSIMQIKSTSKVQTLRTNPFDFVLPGSSQGIPPGLNHQEKTDLKSCLTPRFSRLDNFFSWFDPDTCKRDENHVVSLLSQLTNWIFEHVKLEQRWDTGIIPPSRLLETRQGCCRDLSALFVEFCRQLGIASRFVSGYQEGDEDILEAELHAWAEVYLPGAGWRGYDPSHGLAVADRHVALAAAPDLENIMPVVGTYRGNEARSSMEHSVHMKRLR</sequence>
<dbReference type="PANTHER" id="PTHR33490">
    <property type="entry name" value="BLR5614 PROTEIN-RELATED"/>
    <property type="match status" value="1"/>
</dbReference>
<proteinExistence type="predicted"/>
<dbReference type="InterPro" id="IPR002931">
    <property type="entry name" value="Transglutaminase-like"/>
</dbReference>
<organism evidence="2 3">
    <name type="scientific">Desulfonatronospira thiodismutans ASO3-1</name>
    <dbReference type="NCBI Taxonomy" id="555779"/>
    <lineage>
        <taxon>Bacteria</taxon>
        <taxon>Pseudomonadati</taxon>
        <taxon>Thermodesulfobacteriota</taxon>
        <taxon>Desulfovibrionia</taxon>
        <taxon>Desulfovibrionales</taxon>
        <taxon>Desulfonatronovibrionaceae</taxon>
        <taxon>Desulfonatronospira</taxon>
    </lineage>
</organism>
<reference evidence="2" key="1">
    <citation type="submission" date="2010-05" db="EMBL/GenBank/DDBJ databases">
        <title>The draft genome of Desulfonatronospira thiodismutans ASO3-1.</title>
        <authorList>
            <consortium name="US DOE Joint Genome Institute (JGI-PGF)"/>
            <person name="Lucas S."/>
            <person name="Copeland A."/>
            <person name="Lapidus A."/>
            <person name="Cheng J.-F."/>
            <person name="Bruce D."/>
            <person name="Goodwin L."/>
            <person name="Pitluck S."/>
            <person name="Chertkov O."/>
            <person name="Brettin T."/>
            <person name="Detter J.C."/>
            <person name="Han C."/>
            <person name="Land M.L."/>
            <person name="Hauser L."/>
            <person name="Kyrpides N."/>
            <person name="Mikhailova N."/>
            <person name="Muyzer G."/>
            <person name="Woyke T."/>
        </authorList>
    </citation>
    <scope>NUCLEOTIDE SEQUENCE [LARGE SCALE GENOMIC DNA]</scope>
    <source>
        <strain evidence="2">ASO3-1</strain>
    </source>
</reference>
<keyword evidence="3" id="KW-1185">Reference proteome</keyword>
<evidence type="ECO:0000259" key="1">
    <source>
        <dbReference type="SMART" id="SM00460"/>
    </source>
</evidence>
<dbReference type="Proteomes" id="UP000005496">
    <property type="component" value="Unassembled WGS sequence"/>
</dbReference>
<dbReference type="RefSeq" id="WP_008868953.1">
    <property type="nucleotide sequence ID" value="NZ_ACJN02000001.1"/>
</dbReference>